<keyword evidence="5" id="KW-0677">Repeat</keyword>
<dbReference type="GO" id="GO:0030225">
    <property type="term" value="P:macrophage differentiation"/>
    <property type="evidence" value="ECO:0007669"/>
    <property type="project" value="Ensembl"/>
</dbReference>
<evidence type="ECO:0000256" key="11">
    <source>
        <dbReference type="ARBA" id="ARBA00023242"/>
    </source>
</evidence>
<dbReference type="GO" id="GO:0045656">
    <property type="term" value="P:negative regulation of monocyte differentiation"/>
    <property type="evidence" value="ECO:0007669"/>
    <property type="project" value="Ensembl"/>
</dbReference>
<keyword evidence="4" id="KW-0479">Metal-binding</keyword>
<dbReference type="SMART" id="SM00355">
    <property type="entry name" value="ZnF_C2H2"/>
    <property type="match status" value="2"/>
</dbReference>
<keyword evidence="11" id="KW-0539">Nucleus</keyword>
<feature type="region of interest" description="Disordered" evidence="17">
    <location>
        <begin position="255"/>
        <end position="329"/>
    </location>
</feature>
<comment type="subcellular location">
    <subcellularLocation>
        <location evidence="1">Nucleus</location>
    </subcellularLocation>
</comment>
<evidence type="ECO:0000313" key="20">
    <source>
        <dbReference type="Ensembl" id="ENSECAP00000068302.1"/>
    </source>
</evidence>
<feature type="domain" description="BTB" evidence="18">
    <location>
        <begin position="31"/>
        <end position="99"/>
    </location>
</feature>
<dbReference type="AlphaFoldDB" id="A0A9L0S072"/>
<reference evidence="20" key="3">
    <citation type="submission" date="2025-09" db="UniProtKB">
        <authorList>
            <consortium name="Ensembl"/>
        </authorList>
    </citation>
    <scope>IDENTIFICATION</scope>
    <source>
        <strain evidence="20">Thoroughbred</strain>
    </source>
</reference>
<dbReference type="InterPro" id="IPR050457">
    <property type="entry name" value="ZnFinger_BTB_dom_contain"/>
</dbReference>
<evidence type="ECO:0000256" key="10">
    <source>
        <dbReference type="ARBA" id="ARBA00023163"/>
    </source>
</evidence>
<dbReference type="GO" id="GO:0005634">
    <property type="term" value="C:nucleus"/>
    <property type="evidence" value="ECO:0007669"/>
    <property type="project" value="UniProtKB-SubCell"/>
</dbReference>
<sequence>MNNRKEDMEIASHYRQLLRELNEQRQHGVLCDVCVVVEGKVFKAHKNVLLGSSRYFKTLYCQVQKTSDQATVTHLDIVTAQGFKAIIDFMYSAHLALTSRNVIEVMSAASFLQMTDIVQACHDFIKAALDISIKPDASDELSEFELGTPSGSSTDALISAVMAGRSISPWLARHTSPANSSGDSAIASCHEGGSSYGKEDQEPKADGPDDVSSQSLWPGDVGYGSLRIKEEQISPSHYGGSELPSARDGVIQNSFSEQAGGDGWQPTGRRKNRKNKETVRHITQQAEDDSRAGSPVPSFLPTSGWPFSSRDSNADLTSTEASGSDSRGDRAELYAHVDEGLLGGEASYLGPPLTPEKDDALHQATAVANLRAALMSKNSLLSLKADVLGDDSSLLLEYLPKGAHSLALNEFTVIRKKFKCPYCSFSAMHQCILKRHMRSHTGERPYPCEICGKKFTRREHMKRHTLVSAGRGHGSAWGQSWVIAGSVWGPYHRDGTGLSRGQHRAHWCGGSWHGVSMGLTQRSAWGPHGVGQGTLCTGLRCPGTWDGGMRCPECPGSPEVESTLWWEDPVSRGSRPDPCVPLHRLHPPGLGAEGRWATSPPAPALGFPSGIPSAPVWSWQVLPPLLGPPSQTPGATMRSLL</sequence>
<evidence type="ECO:0000256" key="14">
    <source>
        <dbReference type="ARBA" id="ARBA00076030"/>
    </source>
</evidence>
<dbReference type="PANTHER" id="PTHR46105:SF21">
    <property type="entry name" value="ZINC FINGER AND BTB DOMAIN CONTAINING 46"/>
    <property type="match status" value="1"/>
</dbReference>
<dbReference type="PROSITE" id="PS50097">
    <property type="entry name" value="BTB"/>
    <property type="match status" value="1"/>
</dbReference>
<dbReference type="CDD" id="cd18230">
    <property type="entry name" value="BTB_POZ_ZBTB46"/>
    <property type="match status" value="1"/>
</dbReference>
<evidence type="ECO:0000256" key="1">
    <source>
        <dbReference type="ARBA" id="ARBA00004123"/>
    </source>
</evidence>
<dbReference type="Proteomes" id="UP000002281">
    <property type="component" value="Chromosome 22"/>
</dbReference>
<evidence type="ECO:0000313" key="21">
    <source>
        <dbReference type="Proteomes" id="UP000002281"/>
    </source>
</evidence>
<keyword evidence="9" id="KW-0805">Transcription regulation</keyword>
<dbReference type="GO" id="GO:0002695">
    <property type="term" value="P:negative regulation of leukocyte activation"/>
    <property type="evidence" value="ECO:0007669"/>
    <property type="project" value="Ensembl"/>
</dbReference>
<keyword evidence="3" id="KW-0597">Phosphoprotein</keyword>
<keyword evidence="8" id="KW-0832">Ubl conjugation</keyword>
<dbReference type="PANTHER" id="PTHR46105">
    <property type="entry name" value="AGAP004733-PA"/>
    <property type="match status" value="1"/>
</dbReference>
<dbReference type="GO" id="GO:0030851">
    <property type="term" value="P:granulocyte differentiation"/>
    <property type="evidence" value="ECO:0007669"/>
    <property type="project" value="Ensembl"/>
</dbReference>
<comment type="function">
    <text evidence="12">Functions as a transcriptional repressor for PRDM1.</text>
</comment>
<keyword evidence="7" id="KW-0862">Zinc</keyword>
<dbReference type="Pfam" id="PF13465">
    <property type="entry name" value="zf-H2C2_2"/>
    <property type="match status" value="1"/>
</dbReference>
<gene>
    <name evidence="20" type="primary">ZBTB46</name>
</gene>
<dbReference type="FunFam" id="3.30.160.60:FF:001046">
    <property type="entry name" value="Zinc finger and BTB domain containing 46"/>
    <property type="match status" value="1"/>
</dbReference>
<dbReference type="GO" id="GO:0006357">
    <property type="term" value="P:regulation of transcription by RNA polymerase II"/>
    <property type="evidence" value="ECO:0000318"/>
    <property type="project" value="GO_Central"/>
</dbReference>
<dbReference type="InterPro" id="IPR011333">
    <property type="entry name" value="SKP1/BTB/POZ_sf"/>
</dbReference>
<dbReference type="FunFam" id="3.30.160.60:FF:000379">
    <property type="entry name" value="Zinc finger and BTB domain-containing protein 46"/>
    <property type="match status" value="1"/>
</dbReference>
<evidence type="ECO:0000256" key="7">
    <source>
        <dbReference type="ARBA" id="ARBA00022833"/>
    </source>
</evidence>
<evidence type="ECO:0000256" key="9">
    <source>
        <dbReference type="ARBA" id="ARBA00023015"/>
    </source>
</evidence>
<evidence type="ECO:0000256" key="2">
    <source>
        <dbReference type="ARBA" id="ARBA00022499"/>
    </source>
</evidence>
<dbReference type="GO" id="GO:0008270">
    <property type="term" value="F:zinc ion binding"/>
    <property type="evidence" value="ECO:0007669"/>
    <property type="project" value="UniProtKB-KW"/>
</dbReference>
<dbReference type="GeneTree" id="ENSGT00940000158060"/>
<dbReference type="InterPro" id="IPR000210">
    <property type="entry name" value="BTB/POZ_dom"/>
</dbReference>
<feature type="compositionally biased region" description="Basic and acidic residues" evidence="17">
    <location>
        <begin position="197"/>
        <end position="207"/>
    </location>
</feature>
<dbReference type="GO" id="GO:0030853">
    <property type="term" value="P:negative regulation of granulocyte differentiation"/>
    <property type="evidence" value="ECO:0007669"/>
    <property type="project" value="Ensembl"/>
</dbReference>
<evidence type="ECO:0000259" key="19">
    <source>
        <dbReference type="PROSITE" id="PS50157"/>
    </source>
</evidence>
<keyword evidence="10" id="KW-0804">Transcription</keyword>
<evidence type="ECO:0000256" key="5">
    <source>
        <dbReference type="ARBA" id="ARBA00022737"/>
    </source>
</evidence>
<keyword evidence="2" id="KW-1017">Isopeptide bond</keyword>
<dbReference type="GO" id="GO:0045650">
    <property type="term" value="P:negative regulation of macrophage differentiation"/>
    <property type="evidence" value="ECO:0007669"/>
    <property type="project" value="Ensembl"/>
</dbReference>
<dbReference type="Gene3D" id="3.30.160.60">
    <property type="entry name" value="Classic Zinc Finger"/>
    <property type="match status" value="2"/>
</dbReference>
<keyword evidence="21" id="KW-1185">Reference proteome</keyword>
<dbReference type="PROSITE" id="PS50157">
    <property type="entry name" value="ZINC_FINGER_C2H2_2"/>
    <property type="match status" value="2"/>
</dbReference>
<dbReference type="InterPro" id="IPR036236">
    <property type="entry name" value="Znf_C2H2_sf"/>
</dbReference>
<reference evidence="20 21" key="1">
    <citation type="journal article" date="2009" name="Science">
        <title>Genome sequence, comparative analysis, and population genetics of the domestic horse.</title>
        <authorList>
            <consortium name="Broad Institute Genome Sequencing Platform"/>
            <consortium name="Broad Institute Whole Genome Assembly Team"/>
            <person name="Wade C.M."/>
            <person name="Giulotto E."/>
            <person name="Sigurdsson S."/>
            <person name="Zoli M."/>
            <person name="Gnerre S."/>
            <person name="Imsland F."/>
            <person name="Lear T.L."/>
            <person name="Adelson D.L."/>
            <person name="Bailey E."/>
            <person name="Bellone R.R."/>
            <person name="Bloecker H."/>
            <person name="Distl O."/>
            <person name="Edgar R.C."/>
            <person name="Garber M."/>
            <person name="Leeb T."/>
            <person name="Mauceli E."/>
            <person name="MacLeod J.N."/>
            <person name="Penedo M.C.T."/>
            <person name="Raison J.M."/>
            <person name="Sharpe T."/>
            <person name="Vogel J."/>
            <person name="Andersson L."/>
            <person name="Antczak D.F."/>
            <person name="Biagi T."/>
            <person name="Binns M.M."/>
            <person name="Chowdhary B.P."/>
            <person name="Coleman S.J."/>
            <person name="Della Valle G."/>
            <person name="Fryc S."/>
            <person name="Guerin G."/>
            <person name="Hasegawa T."/>
            <person name="Hill E.W."/>
            <person name="Jurka J."/>
            <person name="Kiialainen A."/>
            <person name="Lindgren G."/>
            <person name="Liu J."/>
            <person name="Magnani E."/>
            <person name="Mickelson J.R."/>
            <person name="Murray J."/>
            <person name="Nergadze S.G."/>
            <person name="Onofrio R."/>
            <person name="Pedroni S."/>
            <person name="Piras M.F."/>
            <person name="Raudsepp T."/>
            <person name="Rocchi M."/>
            <person name="Roeed K.H."/>
            <person name="Ryder O.A."/>
            <person name="Searle S."/>
            <person name="Skow L."/>
            <person name="Swinburne J.E."/>
            <person name="Syvaenen A.C."/>
            <person name="Tozaki T."/>
            <person name="Valberg S.J."/>
            <person name="Vaudin M."/>
            <person name="White J.R."/>
            <person name="Zody M.C."/>
            <person name="Lander E.S."/>
            <person name="Lindblad-Toh K."/>
        </authorList>
    </citation>
    <scope>NUCLEOTIDE SEQUENCE [LARGE SCALE GENOMIC DNA]</scope>
    <source>
        <strain evidence="20 21">Thoroughbred</strain>
    </source>
</reference>
<dbReference type="SUPFAM" id="SSF57667">
    <property type="entry name" value="beta-beta-alpha zinc fingers"/>
    <property type="match status" value="1"/>
</dbReference>
<keyword evidence="6 16" id="KW-0863">Zinc-finger</keyword>
<protein>
    <recommendedName>
        <fullName evidence="13">Zinc finger and BTB domain-containing protein 46</fullName>
    </recommendedName>
    <alternativeName>
        <fullName evidence="15">BTB-ZF protein expressed in effector lymphocytes</fullName>
    </alternativeName>
    <alternativeName>
        <fullName evidence="14">BTB/POZ domain-containing protein 4</fullName>
    </alternativeName>
</protein>
<evidence type="ECO:0000256" key="13">
    <source>
        <dbReference type="ARBA" id="ARBA00070978"/>
    </source>
</evidence>
<dbReference type="GO" id="GO:2001200">
    <property type="term" value="P:positive regulation of dendritic cell differentiation"/>
    <property type="evidence" value="ECO:0007669"/>
    <property type="project" value="Ensembl"/>
</dbReference>
<accession>A0A9L0S072</accession>
<dbReference type="Gene3D" id="3.30.710.10">
    <property type="entry name" value="Potassium Channel Kv1.1, Chain A"/>
    <property type="match status" value="1"/>
</dbReference>
<feature type="compositionally biased region" description="Polar residues" evidence="17">
    <location>
        <begin position="305"/>
        <end position="325"/>
    </location>
</feature>
<dbReference type="Pfam" id="PF00651">
    <property type="entry name" value="BTB"/>
    <property type="match status" value="1"/>
</dbReference>
<evidence type="ECO:0000256" key="15">
    <source>
        <dbReference type="ARBA" id="ARBA00078821"/>
    </source>
</evidence>
<dbReference type="InterPro" id="IPR013087">
    <property type="entry name" value="Znf_C2H2_type"/>
</dbReference>
<evidence type="ECO:0000256" key="12">
    <source>
        <dbReference type="ARBA" id="ARBA00055672"/>
    </source>
</evidence>
<feature type="region of interest" description="Disordered" evidence="17">
    <location>
        <begin position="173"/>
        <end position="219"/>
    </location>
</feature>
<dbReference type="GO" id="GO:0001227">
    <property type="term" value="F:DNA-binding transcription repressor activity, RNA polymerase II-specific"/>
    <property type="evidence" value="ECO:0007669"/>
    <property type="project" value="Ensembl"/>
</dbReference>
<evidence type="ECO:0000256" key="16">
    <source>
        <dbReference type="PROSITE-ProRule" id="PRU00042"/>
    </source>
</evidence>
<dbReference type="SUPFAM" id="SSF54695">
    <property type="entry name" value="POZ domain"/>
    <property type="match status" value="1"/>
</dbReference>
<dbReference type="Ensembl" id="ENSECAT00000111149.1">
    <property type="protein sequence ID" value="ENSECAP00000068302.1"/>
    <property type="gene ID" value="ENSECAG00000021082.3"/>
</dbReference>
<dbReference type="GO" id="GO:0002273">
    <property type="term" value="P:plasmacytoid dendritic cell differentiation"/>
    <property type="evidence" value="ECO:0007669"/>
    <property type="project" value="Ensembl"/>
</dbReference>
<evidence type="ECO:0000256" key="8">
    <source>
        <dbReference type="ARBA" id="ARBA00022843"/>
    </source>
</evidence>
<proteinExistence type="predicted"/>
<name>A0A9L0S072_HORSE</name>
<feature type="domain" description="C2H2-type" evidence="19">
    <location>
        <begin position="418"/>
        <end position="445"/>
    </location>
</feature>
<feature type="domain" description="C2H2-type" evidence="19">
    <location>
        <begin position="446"/>
        <end position="473"/>
    </location>
</feature>
<dbReference type="GO" id="GO:0000785">
    <property type="term" value="C:chromatin"/>
    <property type="evidence" value="ECO:0007669"/>
    <property type="project" value="Ensembl"/>
</dbReference>
<evidence type="ECO:0000256" key="17">
    <source>
        <dbReference type="SAM" id="MobiDB-lite"/>
    </source>
</evidence>
<evidence type="ECO:0000256" key="6">
    <source>
        <dbReference type="ARBA" id="ARBA00022771"/>
    </source>
</evidence>
<organism evidence="20 21">
    <name type="scientific">Equus caballus</name>
    <name type="common">Horse</name>
    <dbReference type="NCBI Taxonomy" id="9796"/>
    <lineage>
        <taxon>Eukaryota</taxon>
        <taxon>Metazoa</taxon>
        <taxon>Chordata</taxon>
        <taxon>Craniata</taxon>
        <taxon>Vertebrata</taxon>
        <taxon>Euteleostomi</taxon>
        <taxon>Mammalia</taxon>
        <taxon>Eutheria</taxon>
        <taxon>Laurasiatheria</taxon>
        <taxon>Perissodactyla</taxon>
        <taxon>Equidae</taxon>
        <taxon>Equus</taxon>
    </lineage>
</organism>
<evidence type="ECO:0000256" key="4">
    <source>
        <dbReference type="ARBA" id="ARBA00022723"/>
    </source>
</evidence>
<reference evidence="20" key="2">
    <citation type="submission" date="2025-08" db="UniProtKB">
        <authorList>
            <consortium name="Ensembl"/>
        </authorList>
    </citation>
    <scope>IDENTIFICATION</scope>
    <source>
        <strain evidence="20">Thoroughbred</strain>
    </source>
</reference>
<dbReference type="FunFam" id="3.30.710.10:FF:000045">
    <property type="entry name" value="zinc finger and BTB domain-containing protein 10"/>
    <property type="match status" value="1"/>
</dbReference>
<dbReference type="GO" id="GO:0000981">
    <property type="term" value="F:DNA-binding transcription factor activity, RNA polymerase II-specific"/>
    <property type="evidence" value="ECO:0000318"/>
    <property type="project" value="GO_Central"/>
</dbReference>
<dbReference type="GO" id="GO:2001199">
    <property type="term" value="P:negative regulation of dendritic cell differentiation"/>
    <property type="evidence" value="ECO:0007669"/>
    <property type="project" value="Ensembl"/>
</dbReference>
<dbReference type="GO" id="GO:0000978">
    <property type="term" value="F:RNA polymerase II cis-regulatory region sequence-specific DNA binding"/>
    <property type="evidence" value="ECO:0000318"/>
    <property type="project" value="GO_Central"/>
</dbReference>
<evidence type="ECO:0000259" key="18">
    <source>
        <dbReference type="PROSITE" id="PS50097"/>
    </source>
</evidence>
<dbReference type="SMART" id="SM00225">
    <property type="entry name" value="BTB"/>
    <property type="match status" value="1"/>
</dbReference>
<evidence type="ECO:0000256" key="3">
    <source>
        <dbReference type="ARBA" id="ARBA00022553"/>
    </source>
</evidence>